<evidence type="ECO:0000313" key="2">
    <source>
        <dbReference type="Proteomes" id="UP000076874"/>
    </source>
</evidence>
<proteinExistence type="predicted"/>
<evidence type="ECO:0000313" key="1">
    <source>
        <dbReference type="EMBL" id="OAA53469.1"/>
    </source>
</evidence>
<reference evidence="1 2" key="1">
    <citation type="journal article" date="2016" name="Genome Biol. Evol.">
        <title>Divergent and convergent evolution of fungal pathogenicity.</title>
        <authorList>
            <person name="Shang Y."/>
            <person name="Xiao G."/>
            <person name="Zheng P."/>
            <person name="Cen K."/>
            <person name="Zhan S."/>
            <person name="Wang C."/>
        </authorList>
    </citation>
    <scope>NUCLEOTIDE SEQUENCE [LARGE SCALE GENOMIC DNA]</scope>
    <source>
        <strain evidence="1 2">RCEF 264</strain>
    </source>
</reference>
<gene>
    <name evidence="1" type="ORF">SPI_09397</name>
</gene>
<accession>A0A167LT33</accession>
<sequence length="93" mass="9747">MIVTGVATGNGGTDTTIDAVPRGKGVGDAAAASAARSRYAMIWKHIVGKTERNESYAAENMRYPDGAPGPWYARLGSPSFAYAARKRKRGGTG</sequence>
<comment type="caution">
    <text evidence="1">The sequence shown here is derived from an EMBL/GenBank/DDBJ whole genome shotgun (WGS) entry which is preliminary data.</text>
</comment>
<name>A0A167LT33_9HYPO</name>
<organism evidence="1 2">
    <name type="scientific">Niveomyces insectorum RCEF 264</name>
    <dbReference type="NCBI Taxonomy" id="1081102"/>
    <lineage>
        <taxon>Eukaryota</taxon>
        <taxon>Fungi</taxon>
        <taxon>Dikarya</taxon>
        <taxon>Ascomycota</taxon>
        <taxon>Pezizomycotina</taxon>
        <taxon>Sordariomycetes</taxon>
        <taxon>Hypocreomycetidae</taxon>
        <taxon>Hypocreales</taxon>
        <taxon>Cordycipitaceae</taxon>
        <taxon>Niveomyces</taxon>
    </lineage>
</organism>
<protein>
    <submittedName>
        <fullName evidence="1">Uncharacterized protein</fullName>
    </submittedName>
</protein>
<keyword evidence="2" id="KW-1185">Reference proteome</keyword>
<dbReference type="AlphaFoldDB" id="A0A167LT33"/>
<dbReference type="Proteomes" id="UP000076874">
    <property type="component" value="Unassembled WGS sequence"/>
</dbReference>
<dbReference type="EMBL" id="AZHD01000029">
    <property type="protein sequence ID" value="OAA53469.1"/>
    <property type="molecule type" value="Genomic_DNA"/>
</dbReference>